<dbReference type="AlphaFoldDB" id="A0AAN8BIP1"/>
<feature type="compositionally biased region" description="Low complexity" evidence="1">
    <location>
        <begin position="8"/>
        <end position="23"/>
    </location>
</feature>
<proteinExistence type="predicted"/>
<evidence type="ECO:0000313" key="3">
    <source>
        <dbReference type="Proteomes" id="UP001335648"/>
    </source>
</evidence>
<evidence type="ECO:0000313" key="2">
    <source>
        <dbReference type="EMBL" id="KAK5885573.1"/>
    </source>
</evidence>
<feature type="compositionally biased region" description="Low complexity" evidence="1">
    <location>
        <begin position="349"/>
        <end position="389"/>
    </location>
</feature>
<feature type="compositionally biased region" description="Low complexity" evidence="1">
    <location>
        <begin position="319"/>
        <end position="339"/>
    </location>
</feature>
<sequence length="469" mass="48273">MQRGGGAVRRAAGAGPPGQQAGWQRHRGEQQGQPRREQGRGQGLQPAVNRQRGSLVTQQPAEAVPGQPAEDTAVQRHGKAKPPGPLRQAEAGAGSVGRQGHSRASLTGGAQIQGLRGGETSHQQGGGGQQGRTGRPGRQASHGARAQTSRFRGTGSSCPGRRAQCQSGAVGGGAGVAAGLPDDGHRRREAIAQGGAAPRQQHQDRQGQGLGERRQDFSKEAGGIVRGGSMEFVQRPVDREQASRRQQAGRRSAGRVPGGTLAAAPQQQGADQQVQGRGLTRGSRRGASRQEPGASGSQDSAAAQARQRHAASRGGQRGRGASQLSGAAGRRWPGARQGQGRAGAGSRGRQGSAAFSSRQGLLHQQQGQQRAGAQSRGARSGQRGDARAGWAGSEQLTGGVQGQGRSWGPGVAGGKFSAPGRQGGPGRQSPASSSGSSGQRGRTERQIVRHRWGRASRAAGQQRERSGWQ</sequence>
<dbReference type="EMBL" id="JAULUE010002060">
    <property type="protein sequence ID" value="KAK5885573.1"/>
    <property type="molecule type" value="Genomic_DNA"/>
</dbReference>
<feature type="region of interest" description="Disordered" evidence="1">
    <location>
        <begin position="1"/>
        <end position="469"/>
    </location>
</feature>
<gene>
    <name evidence="2" type="ORF">CesoFtcFv8_019271</name>
</gene>
<dbReference type="Proteomes" id="UP001335648">
    <property type="component" value="Unassembled WGS sequence"/>
</dbReference>
<feature type="compositionally biased region" description="Low complexity" evidence="1">
    <location>
        <begin position="262"/>
        <end position="275"/>
    </location>
</feature>
<feature type="compositionally biased region" description="Polar residues" evidence="1">
    <location>
        <begin position="146"/>
        <end position="157"/>
    </location>
</feature>
<feature type="compositionally biased region" description="Basic and acidic residues" evidence="1">
    <location>
        <begin position="26"/>
        <end position="39"/>
    </location>
</feature>
<feature type="compositionally biased region" description="Low complexity" evidence="1">
    <location>
        <begin position="294"/>
        <end position="305"/>
    </location>
</feature>
<organism evidence="2 3">
    <name type="scientific">Champsocephalus esox</name>
    <name type="common">pike icefish</name>
    <dbReference type="NCBI Taxonomy" id="159716"/>
    <lineage>
        <taxon>Eukaryota</taxon>
        <taxon>Metazoa</taxon>
        <taxon>Chordata</taxon>
        <taxon>Craniata</taxon>
        <taxon>Vertebrata</taxon>
        <taxon>Euteleostomi</taxon>
        <taxon>Actinopterygii</taxon>
        <taxon>Neopterygii</taxon>
        <taxon>Teleostei</taxon>
        <taxon>Neoteleostei</taxon>
        <taxon>Acanthomorphata</taxon>
        <taxon>Eupercaria</taxon>
        <taxon>Perciformes</taxon>
        <taxon>Notothenioidei</taxon>
        <taxon>Channichthyidae</taxon>
        <taxon>Champsocephalus</taxon>
    </lineage>
</organism>
<reference evidence="2 3" key="1">
    <citation type="journal article" date="2023" name="Mol. Biol. Evol.">
        <title>Genomics of Secondarily Temperate Adaptation in the Only Non-Antarctic Icefish.</title>
        <authorList>
            <person name="Rivera-Colon A.G."/>
            <person name="Rayamajhi N."/>
            <person name="Minhas B.F."/>
            <person name="Madrigal G."/>
            <person name="Bilyk K.T."/>
            <person name="Yoon V."/>
            <person name="Hune M."/>
            <person name="Gregory S."/>
            <person name="Cheng C.H.C."/>
            <person name="Catchen J.M."/>
        </authorList>
    </citation>
    <scope>NUCLEOTIDE SEQUENCE [LARGE SCALE GENOMIC DNA]</scope>
    <source>
        <strain evidence="2">JC2023a</strain>
    </source>
</reference>
<feature type="compositionally biased region" description="Gly residues" evidence="1">
    <location>
        <begin position="399"/>
        <end position="413"/>
    </location>
</feature>
<comment type="caution">
    <text evidence="2">The sequence shown here is derived from an EMBL/GenBank/DDBJ whole genome shotgun (WGS) entry which is preliminary data.</text>
</comment>
<feature type="compositionally biased region" description="Low complexity" evidence="1">
    <location>
        <begin position="244"/>
        <end position="255"/>
    </location>
</feature>
<name>A0AAN8BIP1_9TELE</name>
<keyword evidence="3" id="KW-1185">Reference proteome</keyword>
<protein>
    <submittedName>
        <fullName evidence="2">Uncharacterized protein</fullName>
    </submittedName>
</protein>
<evidence type="ECO:0000256" key="1">
    <source>
        <dbReference type="SAM" id="MobiDB-lite"/>
    </source>
</evidence>
<accession>A0AAN8BIP1</accession>
<feature type="compositionally biased region" description="Low complexity" evidence="1">
    <location>
        <begin position="427"/>
        <end position="440"/>
    </location>
</feature>
<feature type="compositionally biased region" description="Polar residues" evidence="1">
    <location>
        <begin position="51"/>
        <end position="60"/>
    </location>
</feature>
<feature type="compositionally biased region" description="Basic and acidic residues" evidence="1">
    <location>
        <begin position="201"/>
        <end position="219"/>
    </location>
</feature>